<accession>A0A543CMH1</accession>
<protein>
    <submittedName>
        <fullName evidence="1">Uncharacterized protein</fullName>
    </submittedName>
</protein>
<dbReference type="EMBL" id="VFOZ01000001">
    <property type="protein sequence ID" value="TQL98313.1"/>
    <property type="molecule type" value="Genomic_DNA"/>
</dbReference>
<comment type="caution">
    <text evidence="1">The sequence shown here is derived from an EMBL/GenBank/DDBJ whole genome shotgun (WGS) entry which is preliminary data.</text>
</comment>
<name>A0A543CMH1_9ACTN</name>
<organism evidence="1 2">
    <name type="scientific">Actinoallomurus bryophytorum</name>
    <dbReference type="NCBI Taxonomy" id="1490222"/>
    <lineage>
        <taxon>Bacteria</taxon>
        <taxon>Bacillati</taxon>
        <taxon>Actinomycetota</taxon>
        <taxon>Actinomycetes</taxon>
        <taxon>Streptosporangiales</taxon>
        <taxon>Thermomonosporaceae</taxon>
        <taxon>Actinoallomurus</taxon>
    </lineage>
</organism>
<proteinExistence type="predicted"/>
<dbReference type="Proteomes" id="UP000316096">
    <property type="component" value="Unassembled WGS sequence"/>
</dbReference>
<keyword evidence="2" id="KW-1185">Reference proteome</keyword>
<evidence type="ECO:0000313" key="2">
    <source>
        <dbReference type="Proteomes" id="UP000316096"/>
    </source>
</evidence>
<sequence length="132" mass="14648">MPHWSYRDHYRAEGSPCTSCPEGRLRHLTWSETLSMHGSVSDSTKSVLTGITGLPSTWGRAMRAEYRQLKNGGHIPKGYVIRCASCLTYHILHSAHDCEAIWPVTSRPSSYTDVNCAGCRQTLVVVPDDGDL</sequence>
<evidence type="ECO:0000313" key="1">
    <source>
        <dbReference type="EMBL" id="TQL98313.1"/>
    </source>
</evidence>
<dbReference type="AlphaFoldDB" id="A0A543CMH1"/>
<gene>
    <name evidence="1" type="ORF">FB559_3936</name>
</gene>
<reference evidence="1 2" key="1">
    <citation type="submission" date="2019-06" db="EMBL/GenBank/DDBJ databases">
        <title>Sequencing the genomes of 1000 actinobacteria strains.</title>
        <authorList>
            <person name="Klenk H.-P."/>
        </authorList>
    </citation>
    <scope>NUCLEOTIDE SEQUENCE [LARGE SCALE GENOMIC DNA]</scope>
    <source>
        <strain evidence="1 2">DSM 102200</strain>
    </source>
</reference>